<dbReference type="InterPro" id="IPR050892">
    <property type="entry name" value="ADP-ribose_metab_enzymes"/>
</dbReference>
<feature type="domain" description="Macro" evidence="5">
    <location>
        <begin position="1"/>
        <end position="166"/>
    </location>
</feature>
<dbReference type="PROSITE" id="PS51154">
    <property type="entry name" value="MACRO"/>
    <property type="match status" value="1"/>
</dbReference>
<dbReference type="GO" id="GO:0140291">
    <property type="term" value="P:peptidyl-glutamate ADP-deribosylation"/>
    <property type="evidence" value="ECO:0007669"/>
    <property type="project" value="TreeGrafter"/>
</dbReference>
<evidence type="ECO:0000259" key="5">
    <source>
        <dbReference type="PROSITE" id="PS51154"/>
    </source>
</evidence>
<proteinExistence type="inferred from homology"/>
<dbReference type="SMART" id="SM00506">
    <property type="entry name" value="A1pp"/>
    <property type="match status" value="1"/>
</dbReference>
<dbReference type="SUPFAM" id="SSF52949">
    <property type="entry name" value="Macro domain-like"/>
    <property type="match status" value="1"/>
</dbReference>
<comment type="caution">
    <text evidence="6">The sequence shown here is derived from an EMBL/GenBank/DDBJ whole genome shotgun (WGS) entry which is preliminary data.</text>
</comment>
<dbReference type="Gene3D" id="3.40.220.10">
    <property type="entry name" value="Leucine Aminopeptidase, subunit E, domain 1"/>
    <property type="match status" value="1"/>
</dbReference>
<reference evidence="6" key="1">
    <citation type="journal article" date="2021" name="Open Biol.">
        <title>Shared evolutionary footprints suggest mitochondrial oxidative damage underlies multiple complex I losses in fungi.</title>
        <authorList>
            <person name="Schikora-Tamarit M.A."/>
            <person name="Marcet-Houben M."/>
            <person name="Nosek J."/>
            <person name="Gabaldon T."/>
        </authorList>
    </citation>
    <scope>NUCLEOTIDE SEQUENCE</scope>
    <source>
        <strain evidence="6">NCAIM Y.01608</strain>
    </source>
</reference>
<dbReference type="CDD" id="cd02901">
    <property type="entry name" value="Macro_Poa1p-like"/>
    <property type="match status" value="1"/>
</dbReference>
<evidence type="ECO:0000256" key="2">
    <source>
        <dbReference type="ARBA" id="ARBA00012983"/>
    </source>
</evidence>
<evidence type="ECO:0000256" key="3">
    <source>
        <dbReference type="ARBA" id="ARBA00019744"/>
    </source>
</evidence>
<evidence type="ECO:0000313" key="7">
    <source>
        <dbReference type="Proteomes" id="UP000788993"/>
    </source>
</evidence>
<dbReference type="AlphaFoldDB" id="A0A9P8PSL6"/>
<accession>A0A9P8PSL6</accession>
<dbReference type="Pfam" id="PF01661">
    <property type="entry name" value="Macro"/>
    <property type="match status" value="1"/>
</dbReference>
<protein>
    <recommendedName>
        <fullName evidence="3">ADP-ribose 1''-phosphate phosphatase</fullName>
        <ecNumber evidence="2">3.1.3.84</ecNumber>
    </recommendedName>
</protein>
<evidence type="ECO:0000256" key="1">
    <source>
        <dbReference type="ARBA" id="ARBA00006575"/>
    </source>
</evidence>
<comment type="similarity">
    <text evidence="1">Belongs to the POA1 family.</text>
</comment>
<comment type="catalytic activity">
    <reaction evidence="4">
        <text>ADP-alpha-D-ribose 1''-phosphate + H2O = ADP-D-ribose + phosphate</text>
        <dbReference type="Rhea" id="RHEA:25029"/>
        <dbReference type="ChEBI" id="CHEBI:15377"/>
        <dbReference type="ChEBI" id="CHEBI:43474"/>
        <dbReference type="ChEBI" id="CHEBI:57967"/>
        <dbReference type="ChEBI" id="CHEBI:58753"/>
        <dbReference type="EC" id="3.1.3.84"/>
    </reaction>
</comment>
<dbReference type="Proteomes" id="UP000788993">
    <property type="component" value="Unassembled WGS sequence"/>
</dbReference>
<gene>
    <name evidence="6" type="ORF">OGATHE_001178</name>
</gene>
<dbReference type="EC" id="3.1.3.84" evidence="2"/>
<dbReference type="PANTHER" id="PTHR12521">
    <property type="entry name" value="PROTEIN C6ORF130"/>
    <property type="match status" value="1"/>
</dbReference>
<organism evidence="6 7">
    <name type="scientific">Ogataea polymorpha</name>
    <dbReference type="NCBI Taxonomy" id="460523"/>
    <lineage>
        <taxon>Eukaryota</taxon>
        <taxon>Fungi</taxon>
        <taxon>Dikarya</taxon>
        <taxon>Ascomycota</taxon>
        <taxon>Saccharomycotina</taxon>
        <taxon>Pichiomycetes</taxon>
        <taxon>Pichiales</taxon>
        <taxon>Pichiaceae</taxon>
        <taxon>Ogataea</taxon>
    </lineage>
</organism>
<evidence type="ECO:0000256" key="4">
    <source>
        <dbReference type="ARBA" id="ARBA00034427"/>
    </source>
</evidence>
<evidence type="ECO:0000313" key="6">
    <source>
        <dbReference type="EMBL" id="KAH3676689.1"/>
    </source>
</evidence>
<dbReference type="InterPro" id="IPR002589">
    <property type="entry name" value="Macro_dom"/>
</dbReference>
<name>A0A9P8PSL6_9ASCO</name>
<dbReference type="PANTHER" id="PTHR12521:SF0">
    <property type="entry name" value="ADP-RIBOSE GLYCOHYDROLASE OARD1"/>
    <property type="match status" value="1"/>
</dbReference>
<reference evidence="6" key="2">
    <citation type="submission" date="2021-01" db="EMBL/GenBank/DDBJ databases">
        <authorList>
            <person name="Schikora-Tamarit M.A."/>
        </authorList>
    </citation>
    <scope>NUCLEOTIDE SEQUENCE</scope>
    <source>
        <strain evidence="6">NCAIM Y.01608</strain>
    </source>
</reference>
<dbReference type="InterPro" id="IPR043472">
    <property type="entry name" value="Macro_dom-like"/>
</dbReference>
<dbReference type="EMBL" id="JAEUBD010000146">
    <property type="protein sequence ID" value="KAH3676689.1"/>
    <property type="molecule type" value="Genomic_DNA"/>
</dbReference>
<keyword evidence="7" id="KW-1185">Reference proteome</keyword>
<sequence length="166" mass="18396">MSIKYIKGNLFQLASVPASNPLYLAHACNCLGIWGGGIAAEFKRQFASTFKVYNQHCLEHKARPENLLGTALIIPVSHHDRGFVPGTGEKLSVVCLFTSIMGQESSEEIAEYTRLALNDLKRQLDESKHKYTVAMPKINAGIFGVPWNLTEQAIKQTGIDCIVYEL</sequence>